<keyword evidence="8" id="KW-1133">Transmembrane helix</keyword>
<dbReference type="InterPro" id="IPR001547">
    <property type="entry name" value="Glyco_hydro_5"/>
</dbReference>
<organism evidence="11 12">
    <name type="scientific">Aphanomyces stellatus</name>
    <dbReference type="NCBI Taxonomy" id="120398"/>
    <lineage>
        <taxon>Eukaryota</taxon>
        <taxon>Sar</taxon>
        <taxon>Stramenopiles</taxon>
        <taxon>Oomycota</taxon>
        <taxon>Saprolegniomycetes</taxon>
        <taxon>Saprolegniales</taxon>
        <taxon>Verrucalvaceae</taxon>
        <taxon>Aphanomyces</taxon>
    </lineage>
</organism>
<dbReference type="Proteomes" id="UP000332933">
    <property type="component" value="Unassembled WGS sequence"/>
</dbReference>
<keyword evidence="6" id="KW-0624">Polysaccharide degradation</keyword>
<feature type="domain" description="Glycoside hydrolase family 5" evidence="9">
    <location>
        <begin position="144"/>
        <end position="504"/>
    </location>
</feature>
<dbReference type="PANTHER" id="PTHR35923:SF2">
    <property type="entry name" value="ENDOGLUCANASE"/>
    <property type="match status" value="1"/>
</dbReference>
<keyword evidence="12" id="KW-1185">Reference proteome</keyword>
<keyword evidence="2 7" id="KW-0378">Hydrolase</keyword>
<keyword evidence="8" id="KW-0812">Transmembrane</keyword>
<dbReference type="PANTHER" id="PTHR35923">
    <property type="entry name" value="MAJOR EXTRACELLULAR ENDOGLUCANASE"/>
    <property type="match status" value="1"/>
</dbReference>
<dbReference type="Gene3D" id="3.20.20.80">
    <property type="entry name" value="Glycosidases"/>
    <property type="match status" value="1"/>
</dbReference>
<dbReference type="GO" id="GO:0030245">
    <property type="term" value="P:cellulose catabolic process"/>
    <property type="evidence" value="ECO:0007669"/>
    <property type="project" value="UniProtKB-KW"/>
</dbReference>
<evidence type="ECO:0000256" key="6">
    <source>
        <dbReference type="ARBA" id="ARBA00023326"/>
    </source>
</evidence>
<comment type="similarity">
    <text evidence="1 7">Belongs to the glycosyl hydrolase 5 (cellulase A) family.</text>
</comment>
<keyword evidence="3" id="KW-0136">Cellulose degradation</keyword>
<accession>A0A485LMT2</accession>
<evidence type="ECO:0000256" key="7">
    <source>
        <dbReference type="RuleBase" id="RU361153"/>
    </source>
</evidence>
<evidence type="ECO:0000313" key="12">
    <source>
        <dbReference type="Proteomes" id="UP000332933"/>
    </source>
</evidence>
<dbReference type="InterPro" id="IPR017853">
    <property type="entry name" value="GH"/>
</dbReference>
<dbReference type="GO" id="GO:0004553">
    <property type="term" value="F:hydrolase activity, hydrolyzing O-glycosyl compounds"/>
    <property type="evidence" value="ECO:0007669"/>
    <property type="project" value="InterPro"/>
</dbReference>
<evidence type="ECO:0000256" key="1">
    <source>
        <dbReference type="ARBA" id="ARBA00005641"/>
    </source>
</evidence>
<dbReference type="EMBL" id="CAADRA010007242">
    <property type="protein sequence ID" value="VFT99528.1"/>
    <property type="molecule type" value="Genomic_DNA"/>
</dbReference>
<reference evidence="10" key="2">
    <citation type="submission" date="2019-06" db="EMBL/GenBank/DDBJ databases">
        <title>Genomics analysis of Aphanomyces spp. identifies a new class of oomycete effector associated with host adaptation.</title>
        <authorList>
            <person name="Gaulin E."/>
        </authorList>
    </citation>
    <scope>NUCLEOTIDE SEQUENCE</scope>
    <source>
        <strain evidence="10">CBS 578.67</strain>
    </source>
</reference>
<evidence type="ECO:0000313" key="10">
    <source>
        <dbReference type="EMBL" id="KAF0685176.1"/>
    </source>
</evidence>
<sequence>MDDRPMRKSEDIVATQEEAPIIGADGKSIRRQQKFGGRRSVWPGALALIVGISAAIGALVYWGTYEHKQMLARQPNAADQAAIYGSGHTITDGSNSSVPVAEDIAITNPISYKDMGCAQINFLSKKNQIYTVSKGVETPFRIKGVNWLGLEGWDHVITGLWDGPRDGNTLYRIAKFLSNNKFNAVRLPVDVFTASVNNPVQPNFNTNSQRALAMVKNYTDQIRLIAEGLGQFNIAVVLDFNTRSGLDDLNATDHSVIALENRKSSDGDDGLTGNGWFSNHVSQVEYNNAVKNLASVLCDSKHWNVMGIDIKDAPAGAAGLWDGEEKTSWQKFASGMAQTITKACPSWVVFAQGLNGNANFPNGDLPRSVPNPFGSNLVGALTTPITAGTAQKIVYAPRFWGPSVYPAPYFYKSSTGLSMLSKFTEFGAQSDMTASVQKAMTTIFGDLLGQQDAAVVLSSFGSLYGSEDAHPGNSSTMAVNAMIAQMTGSGKTLAGGFWWSLNPDNNWAHPAPDSDKSIASGLLDTTWRSGNPNNLAATKLMDAMPGLAPLPCDPR</sequence>
<gene>
    <name evidence="11" type="primary">Aste57867_22878</name>
    <name evidence="10" type="ORF">As57867_022807</name>
    <name evidence="11" type="ORF">ASTE57867_22878</name>
</gene>
<dbReference type="SUPFAM" id="SSF51445">
    <property type="entry name" value="(Trans)glycosidases"/>
    <property type="match status" value="1"/>
</dbReference>
<evidence type="ECO:0000256" key="5">
    <source>
        <dbReference type="ARBA" id="ARBA00023295"/>
    </source>
</evidence>
<keyword evidence="5 7" id="KW-0326">Glycosidase</keyword>
<dbReference type="OrthoDB" id="442731at2759"/>
<reference evidence="11 12" key="1">
    <citation type="submission" date="2019-03" db="EMBL/GenBank/DDBJ databases">
        <authorList>
            <person name="Gaulin E."/>
            <person name="Dumas B."/>
        </authorList>
    </citation>
    <scope>NUCLEOTIDE SEQUENCE [LARGE SCALE GENOMIC DNA]</scope>
    <source>
        <strain evidence="11">CBS 568.67</strain>
    </source>
</reference>
<protein>
    <submittedName>
        <fullName evidence="11">Aste57867_22878 protein</fullName>
    </submittedName>
</protein>
<name>A0A485LMT2_9STRA</name>
<dbReference type="Pfam" id="PF00150">
    <property type="entry name" value="Cellulase"/>
    <property type="match status" value="1"/>
</dbReference>
<proteinExistence type="inferred from homology"/>
<evidence type="ECO:0000256" key="4">
    <source>
        <dbReference type="ARBA" id="ARBA00023277"/>
    </source>
</evidence>
<keyword evidence="4" id="KW-0119">Carbohydrate metabolism</keyword>
<evidence type="ECO:0000313" key="11">
    <source>
        <dbReference type="EMBL" id="VFT99528.1"/>
    </source>
</evidence>
<evidence type="ECO:0000259" key="9">
    <source>
        <dbReference type="Pfam" id="PF00150"/>
    </source>
</evidence>
<dbReference type="EMBL" id="VJMH01007216">
    <property type="protein sequence ID" value="KAF0685176.1"/>
    <property type="molecule type" value="Genomic_DNA"/>
</dbReference>
<dbReference type="AlphaFoldDB" id="A0A485LMT2"/>
<keyword evidence="8" id="KW-0472">Membrane</keyword>
<evidence type="ECO:0000256" key="2">
    <source>
        <dbReference type="ARBA" id="ARBA00022801"/>
    </source>
</evidence>
<feature type="transmembrane region" description="Helical" evidence="8">
    <location>
        <begin position="40"/>
        <end position="63"/>
    </location>
</feature>
<evidence type="ECO:0000256" key="3">
    <source>
        <dbReference type="ARBA" id="ARBA00023001"/>
    </source>
</evidence>
<evidence type="ECO:0000256" key="8">
    <source>
        <dbReference type="SAM" id="Phobius"/>
    </source>
</evidence>